<dbReference type="PATRIC" id="fig|1134510.3.peg.683"/>
<keyword evidence="1" id="KW-0812">Transmembrane</keyword>
<dbReference type="RefSeq" id="WP_034460171.1">
    <property type="nucleotide sequence ID" value="NZ_CADEAH010000001.1"/>
</dbReference>
<keyword evidence="3" id="KW-1185">Reference proteome</keyword>
<dbReference type="HOGENOM" id="CLU_019739_0_0_5"/>
<sequence length="439" mass="48391">MVDFVGILKKAINVQSNVTPQLRKRIYKRAIETLEHQFVVRTIPQAIEDKQRKILQSAIATVEAEYLAVEKELLSSVIGWNLRGVAEADKHTQTSILARGHESSASDVSDAEPVNMEACLASQHTDNNTLRSAPLASPSQGDDPHIVSYIFSQAVRRANRSSMKRRIVISTAFVTGFFTLVIGICFVGGRVFVLNDYQLSGGNVQASHVLPQALSVKRKLTQRLLEDGSEVDTGLDQTADSSNEEGISTAISSNLQLVEQFGEAVFYQARTDYDAEKVATGSARWTLIKESRVKGAPEESAIQGDITIPDKGLSLRLILRRNTDASFPAAYIMDLIFILSDKFSGQAISNVQALTFKASEQSVGKALTSTVTAKIDDDFFLVVLSGKHPFLNRNLQLMRELDWMRLVLTDKNGRTNELTFAKGPIGESIFNKVIGKWLE</sequence>
<gene>
    <name evidence="2" type="ORF">O9A_00583</name>
</gene>
<protein>
    <recommendedName>
        <fullName evidence="4">Transmembrane protein</fullName>
    </recommendedName>
</protein>
<evidence type="ECO:0000256" key="1">
    <source>
        <dbReference type="SAM" id="Phobius"/>
    </source>
</evidence>
<keyword evidence="1" id="KW-1133">Transmembrane helix</keyword>
<organism evidence="2 3">
    <name type="scientific">Bartonella koehlerae C-29</name>
    <dbReference type="NCBI Taxonomy" id="1134510"/>
    <lineage>
        <taxon>Bacteria</taxon>
        <taxon>Pseudomonadati</taxon>
        <taxon>Pseudomonadota</taxon>
        <taxon>Alphaproteobacteria</taxon>
        <taxon>Hyphomicrobiales</taxon>
        <taxon>Bartonellaceae</taxon>
        <taxon>Bartonella</taxon>
    </lineage>
</organism>
<evidence type="ECO:0000313" key="3">
    <source>
        <dbReference type="Proteomes" id="UP000027015"/>
    </source>
</evidence>
<reference evidence="2 3" key="1">
    <citation type="submission" date="2012-04" db="EMBL/GenBank/DDBJ databases">
        <title>The Genome Sequence of Bartonella koehlerae C-29.</title>
        <authorList>
            <consortium name="The Broad Institute Genome Sequencing Platform"/>
            <consortium name="The Broad Institute Genome Sequencing Center for Infectious Disease"/>
            <person name="Feldgarden M."/>
            <person name="Kirby J."/>
            <person name="Kosoy M."/>
            <person name="Birtles R."/>
            <person name="Probert W.S."/>
            <person name="Chiaraviglio L."/>
            <person name="Walker B."/>
            <person name="Young S.K."/>
            <person name="Zeng Q."/>
            <person name="Gargeya S."/>
            <person name="Fitzgerald M."/>
            <person name="Haas B."/>
            <person name="Abouelleil A."/>
            <person name="Alvarado L."/>
            <person name="Arachchi H.M."/>
            <person name="Berlin A.M."/>
            <person name="Chapman S.B."/>
            <person name="Goldberg J."/>
            <person name="Griggs A."/>
            <person name="Gujja S."/>
            <person name="Hansen M."/>
            <person name="Howarth C."/>
            <person name="Imamovic A."/>
            <person name="Larimer J."/>
            <person name="McCowen C."/>
            <person name="Montmayeur A."/>
            <person name="Murphy C."/>
            <person name="Neiman D."/>
            <person name="Pearson M."/>
            <person name="Priest M."/>
            <person name="Roberts A."/>
            <person name="Saif S."/>
            <person name="Shea T."/>
            <person name="Sisk P."/>
            <person name="Sykes S."/>
            <person name="Wortman J."/>
            <person name="Nusbaum C."/>
            <person name="Birren B."/>
        </authorList>
    </citation>
    <scope>NUCLEOTIDE SEQUENCE [LARGE SCALE GENOMIC DNA]</scope>
    <source>
        <strain evidence="2 3">C-29</strain>
    </source>
</reference>
<accession>A0A067WEQ4</accession>
<dbReference type="STRING" id="1134510.O9A_00583"/>
<dbReference type="eggNOG" id="COG5373">
    <property type="taxonomic scope" value="Bacteria"/>
</dbReference>
<comment type="caution">
    <text evidence="2">The sequence shown here is derived from an EMBL/GenBank/DDBJ whole genome shotgun (WGS) entry which is preliminary data.</text>
</comment>
<feature type="transmembrane region" description="Helical" evidence="1">
    <location>
        <begin position="167"/>
        <end position="189"/>
    </location>
</feature>
<evidence type="ECO:0008006" key="4">
    <source>
        <dbReference type="Google" id="ProtNLM"/>
    </source>
</evidence>
<dbReference type="EMBL" id="AHPL01000007">
    <property type="protein sequence ID" value="KEC55303.1"/>
    <property type="molecule type" value="Genomic_DNA"/>
</dbReference>
<dbReference type="AlphaFoldDB" id="A0A067WEQ4"/>
<evidence type="ECO:0000313" key="2">
    <source>
        <dbReference type="EMBL" id="KEC55303.1"/>
    </source>
</evidence>
<proteinExistence type="predicted"/>
<dbReference type="Proteomes" id="UP000027015">
    <property type="component" value="Unassembled WGS sequence"/>
</dbReference>
<dbReference type="OrthoDB" id="8442940at2"/>
<name>A0A067WEQ4_9HYPH</name>
<keyword evidence="1" id="KW-0472">Membrane</keyword>